<comment type="caution">
    <text evidence="2">The sequence shown here is derived from an EMBL/GenBank/DDBJ whole genome shotgun (WGS) entry which is preliminary data.</text>
</comment>
<keyword evidence="3" id="KW-1185">Reference proteome</keyword>
<keyword evidence="1" id="KW-0732">Signal</keyword>
<proteinExistence type="predicted"/>
<dbReference type="EMBL" id="JAJTJA010000001">
    <property type="protein sequence ID" value="KAH8705699.1"/>
    <property type="molecule type" value="Genomic_DNA"/>
</dbReference>
<accession>A0AAD4Q422</accession>
<gene>
    <name evidence="2" type="ORF">BGW36DRAFT_333034</name>
</gene>
<dbReference type="InterPro" id="IPR005197">
    <property type="entry name" value="Glyco_hydro_71"/>
</dbReference>
<organism evidence="2 3">
    <name type="scientific">Talaromyces proteolyticus</name>
    <dbReference type="NCBI Taxonomy" id="1131652"/>
    <lineage>
        <taxon>Eukaryota</taxon>
        <taxon>Fungi</taxon>
        <taxon>Dikarya</taxon>
        <taxon>Ascomycota</taxon>
        <taxon>Pezizomycotina</taxon>
        <taxon>Eurotiomycetes</taxon>
        <taxon>Eurotiomycetidae</taxon>
        <taxon>Eurotiales</taxon>
        <taxon>Trichocomaceae</taxon>
        <taxon>Talaromyces</taxon>
        <taxon>Talaromyces sect. Bacilispori</taxon>
    </lineage>
</organism>
<dbReference type="GeneID" id="70243159"/>
<evidence type="ECO:0000313" key="2">
    <source>
        <dbReference type="EMBL" id="KAH8705699.1"/>
    </source>
</evidence>
<dbReference type="RefSeq" id="XP_046078320.1">
    <property type="nucleotide sequence ID" value="XM_046212872.1"/>
</dbReference>
<reference evidence="2" key="1">
    <citation type="submission" date="2021-12" db="EMBL/GenBank/DDBJ databases">
        <title>Convergent genome expansion in fungi linked to evolution of root-endophyte symbiosis.</title>
        <authorList>
            <consortium name="DOE Joint Genome Institute"/>
            <person name="Ke Y.-H."/>
            <person name="Bonito G."/>
            <person name="Liao H.-L."/>
            <person name="Looney B."/>
            <person name="Rojas-Flechas A."/>
            <person name="Nash J."/>
            <person name="Hameed K."/>
            <person name="Schadt C."/>
            <person name="Martin F."/>
            <person name="Crous P.W."/>
            <person name="Miettinen O."/>
            <person name="Magnuson J.K."/>
            <person name="Labbe J."/>
            <person name="Jacobson D."/>
            <person name="Doktycz M.J."/>
            <person name="Veneault-Fourrey C."/>
            <person name="Kuo A."/>
            <person name="Mondo S."/>
            <person name="Calhoun S."/>
            <person name="Riley R."/>
            <person name="Ohm R."/>
            <person name="LaButti K."/>
            <person name="Andreopoulos B."/>
            <person name="Pangilinan J."/>
            <person name="Nolan M."/>
            <person name="Tritt A."/>
            <person name="Clum A."/>
            <person name="Lipzen A."/>
            <person name="Daum C."/>
            <person name="Barry K."/>
            <person name="Grigoriev I.V."/>
            <person name="Vilgalys R."/>
        </authorList>
    </citation>
    <scope>NUCLEOTIDE SEQUENCE</scope>
    <source>
        <strain evidence="2">PMI_201</strain>
    </source>
</reference>
<dbReference type="GO" id="GO:0051118">
    <property type="term" value="F:glucan endo-1,3-alpha-glucosidase activity"/>
    <property type="evidence" value="ECO:0007669"/>
    <property type="project" value="InterPro"/>
</dbReference>
<protein>
    <submittedName>
        <fullName evidence="2">Glycoside hydrolase</fullName>
    </submittedName>
</protein>
<dbReference type="AlphaFoldDB" id="A0AAD4Q422"/>
<keyword evidence="2" id="KW-0378">Hydrolase</keyword>
<dbReference type="CDD" id="cd11577">
    <property type="entry name" value="GH71"/>
    <property type="match status" value="1"/>
</dbReference>
<dbReference type="Gene3D" id="3.20.20.80">
    <property type="entry name" value="Glycosidases"/>
    <property type="match status" value="1"/>
</dbReference>
<dbReference type="Proteomes" id="UP001201262">
    <property type="component" value="Unassembled WGS sequence"/>
</dbReference>
<name>A0AAD4Q422_9EURO</name>
<sequence length="443" mass="47266">MRATYLALGLAYLCNQTVAKSVFAHYMVGTITTDHANTDIQNAITAGFDAFALNVMSTDSWSTDAVSALFNASAGTNFKLFFSFDMTHFSDPSSFIPILKQYVGHDNYYTYDSKPFVSTFDGGTLTFGASDPNSGWTNSFKDVLSGAGIDVFFVPDFDDASNYPTDFFSTFTVVDGAFSWETAWPTVGAGVVNVSDTVDASVLGDAHSAGKIYMMPLSTFQFKHIDSGQNWYRIGESNIVDRMSQILSLQPDLVEVITWNDAGEGHYVGSFWDESIAGSNIGGYADGFDHTGWQKIITPFITAYKSGATDPSNITTADGNPVGVMWYRTLLTTSSCSSDSLGKPSGWNDAQDAINYAVVLPSSGSYTINVYSNNSVIGSFKGQAGLNGGTVTGLVAASADSQRVEVVDDANGSKVVISAAGTKDVLADTSGLCNYNYVVVGMS</sequence>
<evidence type="ECO:0000256" key="1">
    <source>
        <dbReference type="SAM" id="SignalP"/>
    </source>
</evidence>
<feature type="signal peptide" evidence="1">
    <location>
        <begin position="1"/>
        <end position="19"/>
    </location>
</feature>
<feature type="chain" id="PRO_5042219853" evidence="1">
    <location>
        <begin position="20"/>
        <end position="443"/>
    </location>
</feature>
<dbReference type="Pfam" id="PF03659">
    <property type="entry name" value="Glyco_hydro_71"/>
    <property type="match status" value="1"/>
</dbReference>
<evidence type="ECO:0000313" key="3">
    <source>
        <dbReference type="Proteomes" id="UP001201262"/>
    </source>
</evidence>